<feature type="domain" description="Trimeric autotransporter adhesin YadA-like C-terminal membrane anchor" evidence="13">
    <location>
        <begin position="3075"/>
        <end position="3135"/>
    </location>
</feature>
<dbReference type="Pfam" id="PF03895">
    <property type="entry name" value="YadA_anchor"/>
    <property type="match status" value="1"/>
</dbReference>
<keyword evidence="11" id="KW-0175">Coiled coil</keyword>
<dbReference type="InterPro" id="IPR008640">
    <property type="entry name" value="Adhesin_Head_dom"/>
</dbReference>
<accession>A0A4R6VLP5</accession>
<feature type="domain" description="Trimeric autotransporter adhesin YadA-like head" evidence="14">
    <location>
        <begin position="497"/>
        <end position="520"/>
    </location>
</feature>
<feature type="domain" description="Trimeric autotransporter adhesin YadA-like stalk" evidence="15">
    <location>
        <begin position="2854"/>
        <end position="2894"/>
    </location>
</feature>
<dbReference type="Gene3D" id="6.10.250.2040">
    <property type="match status" value="3"/>
</dbReference>
<keyword evidence="5" id="KW-1134">Transmembrane beta strand</keyword>
<keyword evidence="10" id="KW-0998">Cell outer membrane</keyword>
<dbReference type="CDD" id="cd12820">
    <property type="entry name" value="LbR_YadA-like"/>
    <property type="match status" value="3"/>
</dbReference>
<dbReference type="Gene3D" id="2.150.10.10">
    <property type="entry name" value="Serralysin-like metalloprotease, C-terminal"/>
    <property type="match status" value="11"/>
</dbReference>
<evidence type="ECO:0000259" key="15">
    <source>
        <dbReference type="Pfam" id="PF05662"/>
    </source>
</evidence>
<feature type="coiled-coil region" evidence="11">
    <location>
        <begin position="2901"/>
        <end position="2935"/>
    </location>
</feature>
<feature type="domain" description="Trimeric autotransporter adhesin YadA-like head" evidence="14">
    <location>
        <begin position="459"/>
        <end position="485"/>
    </location>
</feature>
<comment type="subcellular location">
    <subcellularLocation>
        <location evidence="2">Cell outer membrane</location>
    </subcellularLocation>
    <subcellularLocation>
        <location evidence="1">Cell surface</location>
    </subcellularLocation>
</comment>
<feature type="domain" description="Trimeric autotransporter adhesin YadA-like head" evidence="14">
    <location>
        <begin position="228"/>
        <end position="254"/>
    </location>
</feature>
<evidence type="ECO:0000256" key="1">
    <source>
        <dbReference type="ARBA" id="ARBA00004241"/>
    </source>
</evidence>
<feature type="domain" description="Trimeric autotransporter adhesin YadA-like stalk" evidence="15">
    <location>
        <begin position="2327"/>
        <end position="2353"/>
    </location>
</feature>
<feature type="domain" description="Trimeric autotransporter adhesin YadA-like head" evidence="14">
    <location>
        <begin position="340"/>
        <end position="366"/>
    </location>
</feature>
<dbReference type="InterPro" id="IPR008635">
    <property type="entry name" value="Coiled_stalk_dom"/>
</dbReference>
<gene>
    <name evidence="16" type="ORF">EDC45_0409</name>
</gene>
<dbReference type="Pfam" id="PF05662">
    <property type="entry name" value="YadA_stalk"/>
    <property type="match status" value="7"/>
</dbReference>
<dbReference type="InterPro" id="IPR045584">
    <property type="entry name" value="Pilin-like"/>
</dbReference>
<feature type="domain" description="Trimeric autotransporter adhesin YadA-like head" evidence="14">
    <location>
        <begin position="92"/>
        <end position="110"/>
    </location>
</feature>
<protein>
    <submittedName>
        <fullName evidence="16">Trimeric autotransporter adhesin</fullName>
    </submittedName>
</protein>
<keyword evidence="17" id="KW-1185">Reference proteome</keyword>
<feature type="domain" description="Trimeric autotransporter adhesin YadA-like stalk" evidence="15">
    <location>
        <begin position="566"/>
        <end position="588"/>
    </location>
</feature>
<keyword evidence="6" id="KW-0812">Transmembrane</keyword>
<evidence type="ECO:0000256" key="6">
    <source>
        <dbReference type="ARBA" id="ARBA00022692"/>
    </source>
</evidence>
<dbReference type="SUPFAM" id="SSF101967">
    <property type="entry name" value="Adhesin YadA, collagen-binding domain"/>
    <property type="match status" value="9"/>
</dbReference>
<dbReference type="InterPro" id="IPR005594">
    <property type="entry name" value="YadA_C"/>
</dbReference>
<evidence type="ECO:0000256" key="7">
    <source>
        <dbReference type="ARBA" id="ARBA00022729"/>
    </source>
</evidence>
<organism evidence="16 17">
    <name type="scientific">Mesocricetibacter intestinalis</name>
    <dbReference type="NCBI Taxonomy" id="1521930"/>
    <lineage>
        <taxon>Bacteria</taxon>
        <taxon>Pseudomonadati</taxon>
        <taxon>Pseudomonadota</taxon>
        <taxon>Gammaproteobacteria</taxon>
        <taxon>Pasteurellales</taxon>
        <taxon>Pasteurellaceae</taxon>
        <taxon>Mesocricetibacter</taxon>
    </lineage>
</organism>
<dbReference type="InterPro" id="IPR011049">
    <property type="entry name" value="Serralysin-like_metalloprot_C"/>
</dbReference>
<dbReference type="EMBL" id="SNYQ01000001">
    <property type="protein sequence ID" value="TDQ59750.1"/>
    <property type="molecule type" value="Genomic_DNA"/>
</dbReference>
<keyword evidence="8" id="KW-0653">Protein transport</keyword>
<dbReference type="GO" id="GO:0009279">
    <property type="term" value="C:cell outer membrane"/>
    <property type="evidence" value="ECO:0007669"/>
    <property type="project" value="UniProtKB-SubCell"/>
</dbReference>
<evidence type="ECO:0000256" key="5">
    <source>
        <dbReference type="ARBA" id="ARBA00022452"/>
    </source>
</evidence>
<evidence type="ECO:0000256" key="12">
    <source>
        <dbReference type="SAM" id="SignalP"/>
    </source>
</evidence>
<dbReference type="OrthoDB" id="1632057at2"/>
<evidence type="ECO:0000259" key="14">
    <source>
        <dbReference type="Pfam" id="PF05658"/>
    </source>
</evidence>
<evidence type="ECO:0000256" key="4">
    <source>
        <dbReference type="ARBA" id="ARBA00022448"/>
    </source>
</evidence>
<feature type="domain" description="Trimeric autotransporter adhesin YadA-like stalk" evidence="15">
    <location>
        <begin position="1125"/>
        <end position="1156"/>
    </location>
</feature>
<dbReference type="Gene3D" id="2.20.70.140">
    <property type="match status" value="1"/>
</dbReference>
<dbReference type="Proteomes" id="UP000295657">
    <property type="component" value="Unassembled WGS sequence"/>
</dbReference>
<dbReference type="RefSeq" id="WP_133542954.1">
    <property type="nucleotide sequence ID" value="NZ_SNYQ01000001.1"/>
</dbReference>
<comment type="similarity">
    <text evidence="3">Belongs to the autotransporter-2 (AT-2) (TC 1.B.40) family.</text>
</comment>
<evidence type="ECO:0000256" key="3">
    <source>
        <dbReference type="ARBA" id="ARBA00005848"/>
    </source>
</evidence>
<proteinExistence type="inferred from homology"/>
<reference evidence="16 17" key="1">
    <citation type="submission" date="2019-03" db="EMBL/GenBank/DDBJ databases">
        <title>Genomic Encyclopedia of Type Strains, Phase IV (KMG-IV): sequencing the most valuable type-strain genomes for metagenomic binning, comparative biology and taxonomic classification.</title>
        <authorList>
            <person name="Goeker M."/>
        </authorList>
    </citation>
    <scope>NUCLEOTIDE SEQUENCE [LARGE SCALE GENOMIC DNA]</scope>
    <source>
        <strain evidence="16 17">DSM 28403</strain>
    </source>
</reference>
<evidence type="ECO:0000313" key="16">
    <source>
        <dbReference type="EMBL" id="TDQ59750.1"/>
    </source>
</evidence>
<sequence>MKFKKLMLCAAIGGMFISSPLYAEDTGSADEASADSNKINYFSVKSTEAGNKENDGASGVDSVAIGPNAKTGKGAPNSIAIGSNSKAGESAGENSIAIGFKARTVGDTSIGEQPTAGNNAIAIGANAGVLARKGIAIGADAVVTGYGREAIAIGAAAKATFDDAIAIGNSANASTKNGIAIGKGTKTGGVSAIAIGEESSSINSGGIAIGKQSESKLYAVAIGSTAQATATSAVAIGDTAQAKANNTVALGSRAEATNTSDTALGTTSKASGGWSVAIGQESKASGAISFAGGYDAQAAGYTAQAIGMSSRAGGEAANAYGREAIAAGLASNAIGLQATATGDDSIAIGRQATAVKQGVNGIAIGQLSYIGAKTELGGTPEGGVPDHSLSIVDNDTSSGKPNQEYMNSIAIGNSAKSFGYQNTVLGAGAEAYDTNDVAIGIAAKAKGNYATAIGQQANANGLEATALGHWARAYGDNAIAIGSYAITSTLDGSGEVTNGIAIGQQARAASSNSVALGKNSLAYIADDVKTEAYLSKEAFAKENGVVSVGNAEYKVGEDTVAENRRRIINVAGGADDYDAVNVAQLKQVGLKFTGDNKKDGKPVEGSVNLGTQQLAINGDANITTTVNGQAISLALSKDVIDKLGAVQYFSVKSTETGNKNNAGATGTNAIAIGPKVTASGEGSVAIGFNNSMAGAGGVVIGRNTRTSGDSTVIIGDGAGVDPNISLDGHIAIGKNARVFAGGGEQEAKLGFDPTNWPKGGAGGYDNPTDRSRVATGIAMGVNAKGRTGSIDIGGRTYNGLMGGKQVKGNDAIGFHVNQTALGTNTYAKGLFSTMLGSYSIATGSFDGSGRMNTAAYGAQNFGATVVGSLNSIRSNGSGGLFSPSYQGIANTIVGLANTADNTNGSLVFGAGNKVTNSITRIVAPTSGADSVDAMVDKLQSAIRSSDSGGATMAFGGGNVADYTQRTAIIGVNNTVTGTAQNISESNAITGFENTATNVSHVTATGSNNTIADTKNTILLGDNRTVTGSEDSIILGRANKAAANNGLRAVPETTINTTADRVVVMGYNADATVNDSVALGSHAVATVDKGVAGYDISTDKASTKTDATWVSTLGSVSVGADGKTRQITNVAAGAVDTDAVNVAQLKAARVEVVAGDNVTVDTDTTAGHTKYTVSSSDKYITGAELSGDTLTINRNDGEKFTVNNLATKTDLAADKIHYYSVKGPQTPGGNYNNDGATGDNALAAGVGASAVAHNSIAIGHKAWILDSNGGKGSGDIAIGNGAKVENYADQSAGISLGQNAYVENMAGKQEAIFALGQTTFSGNFLSTARIPADPSKLAAGIAIGENSYARSGSLMVGTHKYIGKLGDVNVDTSTEAGRRATGVGVNAVTIGTNSFNHGTFSTITGAYSIATSNYAGGRNSTDAGKNFGSTITGSLNSIESATAENSSSGVASSIVGLANKVANANGALIFGAGNEITNSVTSISIPGTGLLDSSSAANSAKELQEKMLDIIRNTDSGGSTLAIGGSNKADYTRASSIIGVKNTLTGTAEDISQYNSIMGYNNKAENVDDVTVAGINNTITGTKTAVVFGDNHKVTGAHNSVVIGSVDEETELTATDAVVIGHNANVAVAGGVALGSGAIANTDKGVAGYDILTNAASTKTDATWKSTLAAVSVGSNGNTRQITNVAAGAADTDAVNVAQLKAARVEVVAGDNVTVDTDTTAGHTKYTVKSTDTKVKSGTVTYGNNGAGTMTLTDTAGGTVNVTGLQDKYITGASLSGDTLTISRNDGAKFTVNNLATKTDLAANKIEYFSVKSEETGNKDNTGATGVNAIAIGPNARALLENSVALGNGARVTNEGGVGTAGIAIGKNAYSHAMTNGNHEAIITFGRDKNQLAGGVAIGQDTHARIGNVELGNRDYSGQIGDFDFRTSNGKIGGAAIADNGRLNNSDVTTGVGSTTVGDNSFNMANFATIQGSYNVISKAYDKPTASWAGNQITRGTNALHNAGAAIQGLGSVINGSLNSIEGNEELSANIFSLLGGGSDPVNGLMYSGTASNIIGVANRINKSNGALIFGTGNEITNSYITPDSPIIMDSLSTNVPFLGTLTLDPTIASSSVKELAETFRKYAQDNRFASVGITGSGNKADYALFSTISGVGNTLTGNGATTNEVLNSGNTKLAQATSSNVFSAFNAVSGYENTATNVSYALLNGVKNTVSNSEHIVVNGSYNELTDSDNATVIGDKRKLTDADNSIVIGSADAETELNVKNATVLGHNANVAVAGGVALGSGAIANTDKGAAGYDILTNAASTKTDATWKSTLAAVSVGSSGNTRQITNVAAGAADTDAVNVAQLKAARVEVVAGDNISVVKDTSKGYTEYKVSAVDKYITGATLNDGTLTINRNDGEQFTVSNLATKDDVAADKIHYYSVNAPKNLDNYDNDGAKQVGSIVAGPNALSKAVFSNVMGSYSRIDADSTFQGATASVYGAFNTITQNENSDMFDGVANSIIGVANKTENANGALIFGAGNQISNSAGAVTLTPEQIAKIQQAVVNNTPEDIASILAEAVKDSGGAVMAVGGANSANYAKLSQLTGVGNSLTGTAETPSSYNFITGYLNNGSNINHLTAIGSNNKVADTDNAIVLSDNRKLSGAHNAVVIGIADKETELKVEDATILGHNANVIVAGGVALGSGSIASTDKGVAGYDPLTNKPSTDTTNSTWNSTLGAVSVGSEGKTRQITNVAAGAADTDAVNVAQLKRLGEALTNNTNGKMSAFTVGAGQAAGITVNNENPRFDIVGADNIKTEVKGNTVEVGLADKVTLTDNGSIQIGNTTVDNSGITIKPSQEGGKEVSLTNTGLNNGGNKIVNVADGDISENSTDAVNGSQLHATNERVTNVENKIKDISTDVTNNISSINNEVNNVKNEVNNVKGDVNNVKNEVNNVKNEVAKGWNIEATEDGGKVINGQKANVKMGDTVNIKAGKNIEITQDGNSLKVSAAANQSFSNIQVDSIQIGGNNGPTISSNQEGNIVINNKRITNVQDGKAPNDVATVGQVSRVENKLSRNIHKVDKNARAGIAGANAAAALPQVRGNGKSMMATAVGTFRGQSAIAVGYSTASDNGKVILKLQGNMNSQGDVGAGAGVGYEW</sequence>
<evidence type="ECO:0000256" key="10">
    <source>
        <dbReference type="ARBA" id="ARBA00023237"/>
    </source>
</evidence>
<feature type="domain" description="Trimeric autotransporter adhesin YadA-like head" evidence="14">
    <location>
        <begin position="147"/>
        <end position="171"/>
    </location>
</feature>
<evidence type="ECO:0000256" key="8">
    <source>
        <dbReference type="ARBA" id="ARBA00022927"/>
    </source>
</evidence>
<keyword evidence="4" id="KW-0813">Transport</keyword>
<feature type="chain" id="PRO_5020826657" evidence="12">
    <location>
        <begin position="24"/>
        <end position="3135"/>
    </location>
</feature>
<dbReference type="Pfam" id="PF05658">
    <property type="entry name" value="YadA_head"/>
    <property type="match status" value="13"/>
</dbReference>
<dbReference type="SUPFAM" id="SSF54523">
    <property type="entry name" value="Pili subunits"/>
    <property type="match status" value="1"/>
</dbReference>
<feature type="domain" description="Trimeric autotransporter adhesin YadA-like head" evidence="14">
    <location>
        <begin position="256"/>
        <end position="282"/>
    </location>
</feature>
<feature type="domain" description="Trimeric autotransporter adhesin YadA-like stalk" evidence="15">
    <location>
        <begin position="1680"/>
        <end position="1711"/>
    </location>
</feature>
<feature type="domain" description="Trimeric autotransporter adhesin YadA-like head" evidence="14">
    <location>
        <begin position="1235"/>
        <end position="1261"/>
    </location>
</feature>
<feature type="domain" description="Trimeric autotransporter adhesin YadA-like stalk" evidence="15">
    <location>
        <begin position="2728"/>
        <end position="2761"/>
    </location>
</feature>
<dbReference type="GO" id="GO:0015031">
    <property type="term" value="P:protein transport"/>
    <property type="evidence" value="ECO:0007669"/>
    <property type="project" value="UniProtKB-KW"/>
</dbReference>
<keyword evidence="7 12" id="KW-0732">Signal</keyword>
<comment type="caution">
    <text evidence="16">The sequence shown here is derived from an EMBL/GenBank/DDBJ whole genome shotgun (WGS) entry which is preliminary data.</text>
</comment>
<evidence type="ECO:0000256" key="9">
    <source>
        <dbReference type="ARBA" id="ARBA00023136"/>
    </source>
</evidence>
<dbReference type="Gene3D" id="3.30.1300.30">
    <property type="entry name" value="GSPII I/J protein-like"/>
    <property type="match status" value="1"/>
</dbReference>
<evidence type="ECO:0000313" key="17">
    <source>
        <dbReference type="Proteomes" id="UP000295657"/>
    </source>
</evidence>
<feature type="signal peptide" evidence="12">
    <location>
        <begin position="1"/>
        <end position="23"/>
    </location>
</feature>
<feature type="domain" description="Trimeric autotransporter adhesin YadA-like head" evidence="14">
    <location>
        <begin position="434"/>
        <end position="457"/>
    </location>
</feature>
<feature type="domain" description="Trimeric autotransporter adhesin YadA-like head" evidence="14">
    <location>
        <begin position="1063"/>
        <end position="1082"/>
    </location>
</feature>
<name>A0A4R6VLP5_9PAST</name>
<keyword evidence="9" id="KW-0472">Membrane</keyword>
<feature type="domain" description="Trimeric autotransporter adhesin YadA-like head" evidence="14">
    <location>
        <begin position="57"/>
        <end position="85"/>
    </location>
</feature>
<feature type="domain" description="Trimeric autotransporter adhesin YadA-like stalk" evidence="15">
    <location>
        <begin position="3024"/>
        <end position="3063"/>
    </location>
</feature>
<evidence type="ECO:0000256" key="11">
    <source>
        <dbReference type="SAM" id="Coils"/>
    </source>
</evidence>
<dbReference type="GO" id="GO:0009986">
    <property type="term" value="C:cell surface"/>
    <property type="evidence" value="ECO:0007669"/>
    <property type="project" value="UniProtKB-SubCell"/>
</dbReference>
<dbReference type="Gene3D" id="1.20.5.170">
    <property type="match status" value="1"/>
</dbReference>
<feature type="domain" description="Trimeric autotransporter adhesin YadA-like head" evidence="14">
    <location>
        <begin position="664"/>
        <end position="689"/>
    </location>
</feature>
<evidence type="ECO:0000256" key="2">
    <source>
        <dbReference type="ARBA" id="ARBA00004442"/>
    </source>
</evidence>
<evidence type="ECO:0000259" key="13">
    <source>
        <dbReference type="Pfam" id="PF03895"/>
    </source>
</evidence>
<feature type="domain" description="Trimeric autotransporter adhesin YadA-like head" evidence="14">
    <location>
        <begin position="1823"/>
        <end position="1849"/>
    </location>
</feature>